<name>A0A1M5HKT7_9ALTE</name>
<sequence>MPGLAEANAPMGAIRLHYVGQSRTPLLVVDDFHPDPDALVDEACHGQPFQKLSDDFYPGVRKPLPGHYSAFLRSALPAVLWLAGENDSAFSLSFAQFSMATASPESLKPIQRIPHIDSTVNNEWAMVHYLFDNPKDGTAFYRHKETALERLNTAEHNRYMQILKNQATTEGLPPAEYIQGSTALFEQTDKVDAVYNRAIFYPANVFHSGCIQVGSGLSDDPARGRLTANCCITIAES</sequence>
<keyword evidence="2" id="KW-1185">Reference proteome</keyword>
<dbReference type="Pfam" id="PF20043">
    <property type="entry name" value="DUF6445"/>
    <property type="match status" value="1"/>
</dbReference>
<dbReference type="Proteomes" id="UP000184520">
    <property type="component" value="Unassembled WGS sequence"/>
</dbReference>
<evidence type="ECO:0000313" key="2">
    <source>
        <dbReference type="Proteomes" id="UP000184520"/>
    </source>
</evidence>
<evidence type="ECO:0000313" key="1">
    <source>
        <dbReference type="EMBL" id="SHG16537.1"/>
    </source>
</evidence>
<dbReference type="STRING" id="634436.SAMN05216361_1513"/>
<dbReference type="AlphaFoldDB" id="A0A1M5HKT7"/>
<proteinExistence type="predicted"/>
<dbReference type="InterPro" id="IPR045617">
    <property type="entry name" value="DUF6445"/>
</dbReference>
<gene>
    <name evidence="1" type="ORF">SAMN05216361_1513</name>
</gene>
<dbReference type="OrthoDB" id="4048724at2"/>
<organism evidence="1 2">
    <name type="scientific">Marisediminitalea aggregata</name>
    <dbReference type="NCBI Taxonomy" id="634436"/>
    <lineage>
        <taxon>Bacteria</taxon>
        <taxon>Pseudomonadati</taxon>
        <taxon>Pseudomonadota</taxon>
        <taxon>Gammaproteobacteria</taxon>
        <taxon>Alteromonadales</taxon>
        <taxon>Alteromonadaceae</taxon>
        <taxon>Marisediminitalea</taxon>
    </lineage>
</organism>
<accession>A0A1M5HKT7</accession>
<dbReference type="RefSeq" id="WP_084526292.1">
    <property type="nucleotide sequence ID" value="NZ_FQWD01000002.1"/>
</dbReference>
<protein>
    <submittedName>
        <fullName evidence="1">Uncharacterized protein</fullName>
    </submittedName>
</protein>
<reference evidence="2" key="1">
    <citation type="submission" date="2016-11" db="EMBL/GenBank/DDBJ databases">
        <authorList>
            <person name="Varghese N."/>
            <person name="Submissions S."/>
        </authorList>
    </citation>
    <scope>NUCLEOTIDE SEQUENCE [LARGE SCALE GENOMIC DNA]</scope>
    <source>
        <strain evidence="2">CGMCC 1.8995</strain>
    </source>
</reference>
<dbReference type="EMBL" id="FQWD01000002">
    <property type="protein sequence ID" value="SHG16537.1"/>
    <property type="molecule type" value="Genomic_DNA"/>
</dbReference>